<dbReference type="InterPro" id="IPR000639">
    <property type="entry name" value="Epox_hydrolase-like"/>
</dbReference>
<dbReference type="GO" id="GO:0016787">
    <property type="term" value="F:hydrolase activity"/>
    <property type="evidence" value="ECO:0007669"/>
    <property type="project" value="UniProtKB-KW"/>
</dbReference>
<keyword evidence="2" id="KW-0378">Hydrolase</keyword>
<sequence>MKKIKIYRSIAKLKSIDMFYFDTKTEGPPILCLHGRRGRAETWFDFIQHYGEQYRIIAPDQRGHGLSSKPISKYTAEEMAEDIIQLLDFLEIDSIILIGHSMGGAVAGYLAAVYPEYVKAVAILDKSASGPVEPNKVMTDKIQLRDPLTKNWPLPFATRNEAMNFIREAADSNLEYQYFMNSLVETVEGYQMMFSSQAMAANMAYYENWFHLLPSIQCLVLLIRAKGNQAISDEDFISMQSQIPNCIAHEMSHSDHNVHLSNKEEFYEWFDVFLKGIYQAAICPNALESV</sequence>
<evidence type="ECO:0000259" key="1">
    <source>
        <dbReference type="Pfam" id="PF00561"/>
    </source>
</evidence>
<dbReference type="InterPro" id="IPR029058">
    <property type="entry name" value="AB_hydrolase_fold"/>
</dbReference>
<dbReference type="RefSeq" id="WP_373947884.1">
    <property type="nucleotide sequence ID" value="NZ_JBHDLN010000001.1"/>
</dbReference>
<dbReference type="Proteomes" id="UP001575622">
    <property type="component" value="Unassembled WGS sequence"/>
</dbReference>
<dbReference type="PRINTS" id="PR00111">
    <property type="entry name" value="ABHYDROLASE"/>
</dbReference>
<keyword evidence="3" id="KW-1185">Reference proteome</keyword>
<dbReference type="InterPro" id="IPR050266">
    <property type="entry name" value="AB_hydrolase_sf"/>
</dbReference>
<dbReference type="PANTHER" id="PTHR43798">
    <property type="entry name" value="MONOACYLGLYCEROL LIPASE"/>
    <property type="match status" value="1"/>
</dbReference>
<proteinExistence type="predicted"/>
<feature type="domain" description="AB hydrolase-1" evidence="1">
    <location>
        <begin position="28"/>
        <end position="262"/>
    </location>
</feature>
<organism evidence="2 3">
    <name type="scientific">Paenibacillus oleatilyticus</name>
    <dbReference type="NCBI Taxonomy" id="2594886"/>
    <lineage>
        <taxon>Bacteria</taxon>
        <taxon>Bacillati</taxon>
        <taxon>Bacillota</taxon>
        <taxon>Bacilli</taxon>
        <taxon>Bacillales</taxon>
        <taxon>Paenibacillaceae</taxon>
        <taxon>Paenibacillus</taxon>
    </lineage>
</organism>
<name>A0ABV4UUX8_9BACL</name>
<dbReference type="SUPFAM" id="SSF53474">
    <property type="entry name" value="alpha/beta-Hydrolases"/>
    <property type="match status" value="1"/>
</dbReference>
<dbReference type="Pfam" id="PF00561">
    <property type="entry name" value="Abhydrolase_1"/>
    <property type="match status" value="1"/>
</dbReference>
<accession>A0ABV4UUX8</accession>
<reference evidence="2 3" key="1">
    <citation type="submission" date="2024-09" db="EMBL/GenBank/DDBJ databases">
        <authorList>
            <person name="Makale K.P.P."/>
            <person name="Makhzoum A."/>
            <person name="Rantong G."/>
            <person name="Rahube T.O."/>
        </authorList>
    </citation>
    <scope>NUCLEOTIDE SEQUENCE [LARGE SCALE GENOMIC DNA]</scope>
    <source>
        <strain evidence="2 3">KM_D13</strain>
    </source>
</reference>
<evidence type="ECO:0000313" key="2">
    <source>
        <dbReference type="EMBL" id="MFB0840688.1"/>
    </source>
</evidence>
<dbReference type="PANTHER" id="PTHR43798:SF33">
    <property type="entry name" value="HYDROLASE, PUTATIVE (AFU_ORTHOLOGUE AFUA_2G14860)-RELATED"/>
    <property type="match status" value="1"/>
</dbReference>
<comment type="caution">
    <text evidence="2">The sequence shown here is derived from an EMBL/GenBank/DDBJ whole genome shotgun (WGS) entry which is preliminary data.</text>
</comment>
<evidence type="ECO:0000313" key="3">
    <source>
        <dbReference type="Proteomes" id="UP001575622"/>
    </source>
</evidence>
<protein>
    <submittedName>
        <fullName evidence="2">Alpha/beta fold hydrolase</fullName>
    </submittedName>
</protein>
<dbReference type="InterPro" id="IPR000073">
    <property type="entry name" value="AB_hydrolase_1"/>
</dbReference>
<dbReference type="EMBL" id="JBHDLN010000001">
    <property type="protein sequence ID" value="MFB0840688.1"/>
    <property type="molecule type" value="Genomic_DNA"/>
</dbReference>
<gene>
    <name evidence="2" type="ORF">ACEU3E_00745</name>
</gene>
<dbReference type="PRINTS" id="PR00412">
    <property type="entry name" value="EPOXHYDRLASE"/>
</dbReference>
<dbReference type="Gene3D" id="3.40.50.1820">
    <property type="entry name" value="alpha/beta hydrolase"/>
    <property type="match status" value="1"/>
</dbReference>